<feature type="transmembrane region" description="Helical" evidence="7">
    <location>
        <begin position="265"/>
        <end position="287"/>
    </location>
</feature>
<evidence type="ECO:0000256" key="3">
    <source>
        <dbReference type="ARBA" id="ARBA00022989"/>
    </source>
</evidence>
<feature type="domain" description="Rhodopsin" evidence="8">
    <location>
        <begin position="50"/>
        <end position="289"/>
    </location>
</feature>
<dbReference type="AlphaFoldDB" id="A0A1B7NXH6"/>
<organism evidence="9 10">
    <name type="scientific">Emergomyces africanus</name>
    <dbReference type="NCBI Taxonomy" id="1955775"/>
    <lineage>
        <taxon>Eukaryota</taxon>
        <taxon>Fungi</taxon>
        <taxon>Dikarya</taxon>
        <taxon>Ascomycota</taxon>
        <taxon>Pezizomycotina</taxon>
        <taxon>Eurotiomycetes</taxon>
        <taxon>Eurotiomycetidae</taxon>
        <taxon>Onygenales</taxon>
        <taxon>Ajellomycetaceae</taxon>
        <taxon>Emergomyces</taxon>
    </lineage>
</organism>
<evidence type="ECO:0000256" key="6">
    <source>
        <dbReference type="SAM" id="MobiDB-lite"/>
    </source>
</evidence>
<gene>
    <name evidence="9" type="ORF">ACJ72_04188</name>
</gene>
<evidence type="ECO:0000313" key="10">
    <source>
        <dbReference type="Proteomes" id="UP000091918"/>
    </source>
</evidence>
<feature type="region of interest" description="Disordered" evidence="6">
    <location>
        <begin position="316"/>
        <end position="336"/>
    </location>
</feature>
<feature type="transmembrane region" description="Helical" evidence="7">
    <location>
        <begin position="189"/>
        <end position="212"/>
    </location>
</feature>
<reference evidence="9 10" key="1">
    <citation type="submission" date="2015-07" db="EMBL/GenBank/DDBJ databases">
        <title>Emmonsia species relationships and genome sequence.</title>
        <authorList>
            <person name="Cuomo C.A."/>
            <person name="Schwartz I.S."/>
            <person name="Kenyon C."/>
            <person name="de Hoog G.S."/>
            <person name="Govender N.P."/>
            <person name="Botha A."/>
            <person name="Moreno L."/>
            <person name="de Vries M."/>
            <person name="Munoz J.F."/>
            <person name="Stielow J.B."/>
        </authorList>
    </citation>
    <scope>NUCLEOTIDE SEQUENCE [LARGE SCALE GENOMIC DNA]</scope>
    <source>
        <strain evidence="9 10">CBS 136260</strain>
    </source>
</reference>
<feature type="compositionally biased region" description="Polar residues" evidence="6">
    <location>
        <begin position="316"/>
        <end position="331"/>
    </location>
</feature>
<comment type="subcellular location">
    <subcellularLocation>
        <location evidence="1">Membrane</location>
        <topology evidence="1">Multi-pass membrane protein</topology>
    </subcellularLocation>
</comment>
<dbReference type="PANTHER" id="PTHR33048:SF159">
    <property type="entry name" value="MEMBRANE PROTEIN, PUTATIVE (AFU_ORTHOLOGUE AFUA_5G02860)-RELATED"/>
    <property type="match status" value="1"/>
</dbReference>
<keyword evidence="2 7" id="KW-0812">Transmembrane</keyword>
<evidence type="ECO:0000256" key="7">
    <source>
        <dbReference type="SAM" id="Phobius"/>
    </source>
</evidence>
<feature type="transmembrane region" description="Helical" evidence="7">
    <location>
        <begin position="71"/>
        <end position="90"/>
    </location>
</feature>
<feature type="transmembrane region" description="Helical" evidence="7">
    <location>
        <begin position="224"/>
        <end position="245"/>
    </location>
</feature>
<protein>
    <recommendedName>
        <fullName evidence="8">Rhodopsin domain-containing protein</fullName>
    </recommendedName>
</protein>
<proteinExistence type="inferred from homology"/>
<dbReference type="InterPro" id="IPR049326">
    <property type="entry name" value="Rhodopsin_dom_fungi"/>
</dbReference>
<comment type="similarity">
    <text evidence="5">Belongs to the SAT4 family.</text>
</comment>
<evidence type="ECO:0000256" key="1">
    <source>
        <dbReference type="ARBA" id="ARBA00004141"/>
    </source>
</evidence>
<comment type="caution">
    <text evidence="9">The sequence shown here is derived from an EMBL/GenBank/DDBJ whole genome shotgun (WGS) entry which is preliminary data.</text>
</comment>
<feature type="transmembrane region" description="Helical" evidence="7">
    <location>
        <begin position="110"/>
        <end position="133"/>
    </location>
</feature>
<name>A0A1B7NXH6_9EURO</name>
<evidence type="ECO:0000256" key="2">
    <source>
        <dbReference type="ARBA" id="ARBA00022692"/>
    </source>
</evidence>
<evidence type="ECO:0000256" key="5">
    <source>
        <dbReference type="ARBA" id="ARBA00038359"/>
    </source>
</evidence>
<dbReference type="EMBL" id="LGUA01000469">
    <property type="protein sequence ID" value="OAX81471.1"/>
    <property type="molecule type" value="Genomic_DNA"/>
</dbReference>
<dbReference type="GO" id="GO:0016020">
    <property type="term" value="C:membrane"/>
    <property type="evidence" value="ECO:0007669"/>
    <property type="project" value="UniProtKB-SubCell"/>
</dbReference>
<dbReference type="Proteomes" id="UP000091918">
    <property type="component" value="Unassembled WGS sequence"/>
</dbReference>
<evidence type="ECO:0000259" key="8">
    <source>
        <dbReference type="Pfam" id="PF20684"/>
    </source>
</evidence>
<dbReference type="PANTHER" id="PTHR33048">
    <property type="entry name" value="PTH11-LIKE INTEGRAL MEMBRANE PROTEIN (AFU_ORTHOLOGUE AFUA_5G11245)"/>
    <property type="match status" value="1"/>
</dbReference>
<feature type="transmembrane region" description="Helical" evidence="7">
    <location>
        <begin position="31"/>
        <end position="50"/>
    </location>
</feature>
<keyword evidence="10" id="KW-1185">Reference proteome</keyword>
<dbReference type="OrthoDB" id="5342292at2759"/>
<sequence length="393" mass="43009">MARMDSPTEPALAPPSGIKSNFEGREEALHVWNLITQGLCISLTSIFFLLRMYVRVYVNRGFGREDWCCSLAWFLGIGYSIIAILMGEYGGGSHQWNVPKSDFIPFNKTVYGTMVIYGPAAFLTKASILLILTRVFAPYRKTVRFIYVYFGILLAYYIPAIIVKVRICLPISHFWMGQTSHGSCLDERAIILADAIISVVSDLTILVLPLLLTHSLQMSLKKKIRVIAILGAGGLACASSIVRLVMIVQKGNAKDQTYVFMQINLWGNAEVSIGIICACLPSLAALLHRISNEYTSRNGSRSYDCELAGTDTLRGSTSKVAGSQGSLNDAGSDQGILTPHAQSDTRVETAIRADQPGSVHSHHRGALSFTGHGIMKTVDVSHTITTMEDTIEN</sequence>
<accession>A0A1B7NXH6</accession>
<evidence type="ECO:0000313" key="9">
    <source>
        <dbReference type="EMBL" id="OAX81471.1"/>
    </source>
</evidence>
<feature type="transmembrane region" description="Helical" evidence="7">
    <location>
        <begin position="145"/>
        <end position="169"/>
    </location>
</feature>
<evidence type="ECO:0000256" key="4">
    <source>
        <dbReference type="ARBA" id="ARBA00023136"/>
    </source>
</evidence>
<dbReference type="STRING" id="1658172.A0A1B7NXH6"/>
<keyword evidence="4 7" id="KW-0472">Membrane</keyword>
<keyword evidence="3 7" id="KW-1133">Transmembrane helix</keyword>
<dbReference type="Pfam" id="PF20684">
    <property type="entry name" value="Fung_rhodopsin"/>
    <property type="match status" value="1"/>
</dbReference>
<dbReference type="InterPro" id="IPR052337">
    <property type="entry name" value="SAT4-like"/>
</dbReference>